<feature type="domain" description="Glycosyl transferase family 25" evidence="3">
    <location>
        <begin position="83"/>
        <end position="317"/>
    </location>
</feature>
<name>R7SH12_FOMME</name>
<dbReference type="KEGG" id="fme:FOMMEDRAFT_162718"/>
<keyword evidence="2" id="KW-0812">Transmembrane</keyword>
<dbReference type="AlphaFoldDB" id="R7SH12"/>
<dbReference type="Proteomes" id="UP000053630">
    <property type="component" value="Unassembled WGS sequence"/>
</dbReference>
<evidence type="ECO:0000256" key="2">
    <source>
        <dbReference type="SAM" id="Phobius"/>
    </source>
</evidence>
<dbReference type="GeneID" id="18675893"/>
<feature type="transmembrane region" description="Helical" evidence="2">
    <location>
        <begin position="12"/>
        <end position="30"/>
    </location>
</feature>
<dbReference type="eggNOG" id="ENOG502SHPA">
    <property type="taxonomic scope" value="Eukaryota"/>
</dbReference>
<keyword evidence="2" id="KW-1133">Transmembrane helix</keyword>
<dbReference type="OrthoDB" id="47375at2759"/>
<dbReference type="InterPro" id="IPR002654">
    <property type="entry name" value="Glyco_trans_25"/>
</dbReference>
<dbReference type="OMA" id="CWSNESH"/>
<keyword evidence="5" id="KW-1185">Reference proteome</keyword>
<dbReference type="EMBL" id="JH717986">
    <property type="protein sequence ID" value="EJC97695.1"/>
    <property type="molecule type" value="Genomic_DNA"/>
</dbReference>
<keyword evidence="2" id="KW-0472">Membrane</keyword>
<dbReference type="Pfam" id="PF01755">
    <property type="entry name" value="Glyco_transf_25"/>
    <property type="match status" value="1"/>
</dbReference>
<reference evidence="5" key="1">
    <citation type="journal article" date="2012" name="Science">
        <title>The Paleozoic origin of enzymatic lignin decomposition reconstructed from 31 fungal genomes.</title>
        <authorList>
            <person name="Floudas D."/>
            <person name="Binder M."/>
            <person name="Riley R."/>
            <person name="Barry K."/>
            <person name="Blanchette R.A."/>
            <person name="Henrissat B."/>
            <person name="Martinez A.T."/>
            <person name="Otillar R."/>
            <person name="Spatafora J.W."/>
            <person name="Yadav J.S."/>
            <person name="Aerts A."/>
            <person name="Benoit I."/>
            <person name="Boyd A."/>
            <person name="Carlson A."/>
            <person name="Copeland A."/>
            <person name="Coutinho P.M."/>
            <person name="de Vries R.P."/>
            <person name="Ferreira P."/>
            <person name="Findley K."/>
            <person name="Foster B."/>
            <person name="Gaskell J."/>
            <person name="Glotzer D."/>
            <person name="Gorecki P."/>
            <person name="Heitman J."/>
            <person name="Hesse C."/>
            <person name="Hori C."/>
            <person name="Igarashi K."/>
            <person name="Jurgens J.A."/>
            <person name="Kallen N."/>
            <person name="Kersten P."/>
            <person name="Kohler A."/>
            <person name="Kuees U."/>
            <person name="Kumar T.K.A."/>
            <person name="Kuo A."/>
            <person name="LaButti K."/>
            <person name="Larrondo L.F."/>
            <person name="Lindquist E."/>
            <person name="Ling A."/>
            <person name="Lombard V."/>
            <person name="Lucas S."/>
            <person name="Lundell T."/>
            <person name="Martin R."/>
            <person name="McLaughlin D.J."/>
            <person name="Morgenstern I."/>
            <person name="Morin E."/>
            <person name="Murat C."/>
            <person name="Nagy L.G."/>
            <person name="Nolan M."/>
            <person name="Ohm R.A."/>
            <person name="Patyshakuliyeva A."/>
            <person name="Rokas A."/>
            <person name="Ruiz-Duenas F.J."/>
            <person name="Sabat G."/>
            <person name="Salamov A."/>
            <person name="Samejima M."/>
            <person name="Schmutz J."/>
            <person name="Slot J.C."/>
            <person name="St John F."/>
            <person name="Stenlid J."/>
            <person name="Sun H."/>
            <person name="Sun S."/>
            <person name="Syed K."/>
            <person name="Tsang A."/>
            <person name="Wiebenga A."/>
            <person name="Young D."/>
            <person name="Pisabarro A."/>
            <person name="Eastwood D.C."/>
            <person name="Martin F."/>
            <person name="Cullen D."/>
            <person name="Grigoriev I.V."/>
            <person name="Hibbett D.S."/>
        </authorList>
    </citation>
    <scope>NUCLEOTIDE SEQUENCE [LARGE SCALE GENOMIC DNA]</scope>
    <source>
        <strain evidence="5">MF3/22</strain>
    </source>
</reference>
<accession>R7SH12</accession>
<sequence length="431" mass="48259">MTSRKLRIGIGLSVLLFSALLVFMLSLFFLPRTRVKSRICAMPFRNAILSNVCSSSVAHRVASNSIIDGSHNSNARTLGIATSIFVISLARRTDRRQVMDMLLGDALGLNWSYFDALDKNDPLVNRILFEVSRLRVDASNSSFKWPDTLEEARKESFGLEKIAYDDTGDRNVTTEPLLCATGDNNIPSYTNSSSAPFHKKLSKGMIACWYSHIQLLENIVKHTRHVRNDSWDGREGVTVIFEDDVDVEWDMRERLEKMWVDLPQEWDIVVLGHCWSNELFHPSITPTSPLHPSHRPKCTHGYVVSPFGARRLLSHLSYAPFAFSRALDQAIAHLISTRRIRSFSVVPSIVVQRRCPPGNSTSLECAYGSADNGDSDIWVNGGKKGSKWRDSLEDSALERIHKGQTHTVLTDGPGIEGPEEHAPDRTVTADS</sequence>
<evidence type="ECO:0000256" key="1">
    <source>
        <dbReference type="SAM" id="MobiDB-lite"/>
    </source>
</evidence>
<dbReference type="RefSeq" id="XP_007272107.1">
    <property type="nucleotide sequence ID" value="XM_007272045.1"/>
</dbReference>
<protein>
    <recommendedName>
        <fullName evidence="3">Glycosyl transferase family 25 domain-containing protein</fullName>
    </recommendedName>
</protein>
<feature type="region of interest" description="Disordered" evidence="1">
    <location>
        <begin position="402"/>
        <end position="431"/>
    </location>
</feature>
<evidence type="ECO:0000313" key="5">
    <source>
        <dbReference type="Proteomes" id="UP000053630"/>
    </source>
</evidence>
<proteinExistence type="predicted"/>
<gene>
    <name evidence="4" type="ORF">FOMMEDRAFT_162718</name>
</gene>
<evidence type="ECO:0000259" key="3">
    <source>
        <dbReference type="Pfam" id="PF01755"/>
    </source>
</evidence>
<organism evidence="4 5">
    <name type="scientific">Fomitiporia mediterranea (strain MF3/22)</name>
    <name type="common">Grapevine white-rot fungus</name>
    <dbReference type="NCBI Taxonomy" id="694068"/>
    <lineage>
        <taxon>Eukaryota</taxon>
        <taxon>Fungi</taxon>
        <taxon>Dikarya</taxon>
        <taxon>Basidiomycota</taxon>
        <taxon>Agaricomycotina</taxon>
        <taxon>Agaricomycetes</taxon>
        <taxon>Hymenochaetales</taxon>
        <taxon>Hymenochaetaceae</taxon>
        <taxon>Fomitiporia</taxon>
    </lineage>
</organism>
<evidence type="ECO:0000313" key="4">
    <source>
        <dbReference type="EMBL" id="EJC97695.1"/>
    </source>
</evidence>